<name>U2H1U7_9BACT</name>
<dbReference type="AlphaFoldDB" id="U2H1U7"/>
<comment type="caution">
    <text evidence="1">The sequence shown here is derived from an EMBL/GenBank/DDBJ whole genome shotgun (WGS) entry which is preliminary data.</text>
</comment>
<proteinExistence type="predicted"/>
<dbReference type="Proteomes" id="UP000016625">
    <property type="component" value="Unassembled WGS sequence"/>
</dbReference>
<gene>
    <name evidence="1" type="ORF">UNSW2_486</name>
</gene>
<accession>U2H1U7</accession>
<protein>
    <submittedName>
        <fullName evidence="1">Uncharacterized protein</fullName>
    </submittedName>
</protein>
<dbReference type="PATRIC" id="fig|1242965.3.peg.914"/>
<organism evidence="1 2">
    <name type="scientific">Campylobacter concisus UNSW2</name>
    <dbReference type="NCBI Taxonomy" id="1242965"/>
    <lineage>
        <taxon>Bacteria</taxon>
        <taxon>Pseudomonadati</taxon>
        <taxon>Campylobacterota</taxon>
        <taxon>Epsilonproteobacteria</taxon>
        <taxon>Campylobacterales</taxon>
        <taxon>Campylobacteraceae</taxon>
        <taxon>Campylobacter</taxon>
    </lineage>
</organism>
<evidence type="ECO:0000313" key="1">
    <source>
        <dbReference type="EMBL" id="ERJ32168.1"/>
    </source>
</evidence>
<dbReference type="EMBL" id="ANNJ01000005">
    <property type="protein sequence ID" value="ERJ32168.1"/>
    <property type="molecule type" value="Genomic_DNA"/>
</dbReference>
<sequence length="64" mass="7114">MVAEEALLLNLSANFKNLGGLNLVILGIKFKNVKDAMLKNNRGSQFELLDKHILVRFVAISCKV</sequence>
<reference evidence="1 2" key="1">
    <citation type="journal article" date="2013" name="BMC Genomics">
        <title>Comparative genomics of Campylobacter concisus isolates reveals genetic diversity and provides insights into disease association.</title>
        <authorList>
            <person name="Deshpande N.P."/>
            <person name="Kaakoush N.O."/>
            <person name="Wilkins M.R."/>
            <person name="Mitchell H.M."/>
        </authorList>
    </citation>
    <scope>NUCLEOTIDE SEQUENCE [LARGE SCALE GENOMIC DNA]</scope>
    <source>
        <strain evidence="1 2">UNSW2</strain>
    </source>
</reference>
<evidence type="ECO:0000313" key="2">
    <source>
        <dbReference type="Proteomes" id="UP000016625"/>
    </source>
</evidence>